<protein>
    <submittedName>
        <fullName evidence="1">Uncharacterized protein</fullName>
    </submittedName>
</protein>
<name>A0A401S4V0_CHIPU</name>
<proteinExistence type="predicted"/>
<comment type="caution">
    <text evidence="1">The sequence shown here is derived from an EMBL/GenBank/DDBJ whole genome shotgun (WGS) entry which is preliminary data.</text>
</comment>
<keyword evidence="2" id="KW-1185">Reference proteome</keyword>
<gene>
    <name evidence="1" type="ORF">chiPu_0003779</name>
</gene>
<organism evidence="1 2">
    <name type="scientific">Chiloscyllium punctatum</name>
    <name type="common">Brownbanded bambooshark</name>
    <name type="synonym">Hemiscyllium punctatum</name>
    <dbReference type="NCBI Taxonomy" id="137246"/>
    <lineage>
        <taxon>Eukaryota</taxon>
        <taxon>Metazoa</taxon>
        <taxon>Chordata</taxon>
        <taxon>Craniata</taxon>
        <taxon>Vertebrata</taxon>
        <taxon>Chondrichthyes</taxon>
        <taxon>Elasmobranchii</taxon>
        <taxon>Galeomorphii</taxon>
        <taxon>Galeoidea</taxon>
        <taxon>Orectolobiformes</taxon>
        <taxon>Hemiscylliidae</taxon>
        <taxon>Chiloscyllium</taxon>
    </lineage>
</organism>
<evidence type="ECO:0000313" key="2">
    <source>
        <dbReference type="Proteomes" id="UP000287033"/>
    </source>
</evidence>
<accession>A0A401S4V0</accession>
<dbReference type="AlphaFoldDB" id="A0A401S4V0"/>
<evidence type="ECO:0000313" key="1">
    <source>
        <dbReference type="EMBL" id="GCC25369.1"/>
    </source>
</evidence>
<reference evidence="1 2" key="1">
    <citation type="journal article" date="2018" name="Nat. Ecol. Evol.">
        <title>Shark genomes provide insights into elasmobranch evolution and the origin of vertebrates.</title>
        <authorList>
            <person name="Hara Y"/>
            <person name="Yamaguchi K"/>
            <person name="Onimaru K"/>
            <person name="Kadota M"/>
            <person name="Koyanagi M"/>
            <person name="Keeley SD"/>
            <person name="Tatsumi K"/>
            <person name="Tanaka K"/>
            <person name="Motone F"/>
            <person name="Kageyama Y"/>
            <person name="Nozu R"/>
            <person name="Adachi N"/>
            <person name="Nishimura O"/>
            <person name="Nakagawa R"/>
            <person name="Tanegashima C"/>
            <person name="Kiyatake I"/>
            <person name="Matsumoto R"/>
            <person name="Murakumo K"/>
            <person name="Nishida K"/>
            <person name="Terakita A"/>
            <person name="Kuratani S"/>
            <person name="Sato K"/>
            <person name="Hyodo S Kuraku.S."/>
        </authorList>
    </citation>
    <scope>NUCLEOTIDE SEQUENCE [LARGE SCALE GENOMIC DNA]</scope>
</reference>
<sequence>MPTHAEVIVPAENTAACPSNNVLSVAVACSYDKAVTLKKRRLVRHKSSSNKQAHHIPPIPEQAQTACIPQVYLFSEE</sequence>
<dbReference type="Proteomes" id="UP000287033">
    <property type="component" value="Unassembled WGS sequence"/>
</dbReference>
<dbReference type="EMBL" id="BEZZ01000084">
    <property type="protein sequence ID" value="GCC25369.1"/>
    <property type="molecule type" value="Genomic_DNA"/>
</dbReference>